<comment type="similarity">
    <text evidence="8 9">Belongs to the class I-like SAM-binding methyltransferase superfamily. C5-methyltransferase family.</text>
</comment>
<keyword evidence="5" id="KW-0677">Repeat</keyword>
<keyword evidence="4 8" id="KW-0949">S-adenosyl-L-methionine</keyword>
<dbReference type="NCBIfam" id="TIGR00675">
    <property type="entry name" value="dcm"/>
    <property type="match status" value="1"/>
</dbReference>
<dbReference type="EC" id="2.1.1.37" evidence="10"/>
<dbReference type="GO" id="GO:0032259">
    <property type="term" value="P:methylation"/>
    <property type="evidence" value="ECO:0007669"/>
    <property type="project" value="UniProtKB-KW"/>
</dbReference>
<evidence type="ECO:0000256" key="3">
    <source>
        <dbReference type="ARBA" id="ARBA00022679"/>
    </source>
</evidence>
<evidence type="ECO:0000256" key="7">
    <source>
        <dbReference type="ARBA" id="ARBA00023242"/>
    </source>
</evidence>
<dbReference type="InterPro" id="IPR022702">
    <property type="entry name" value="Cytosine_MeTrfase1_RFD"/>
</dbReference>
<dbReference type="GO" id="GO:0005634">
    <property type="term" value="C:nucleus"/>
    <property type="evidence" value="ECO:0007669"/>
    <property type="project" value="UniProtKB-SubCell"/>
</dbReference>
<dbReference type="AlphaFoldDB" id="A0A5C3NYY6"/>
<protein>
    <recommendedName>
        <fullName evidence="10">Cytosine-specific methyltransferase</fullName>
        <ecNumber evidence="10">2.1.1.37</ecNumber>
    </recommendedName>
</protein>
<accession>A0A5C3NYY6</accession>
<evidence type="ECO:0000259" key="12">
    <source>
        <dbReference type="PROSITE" id="PS51038"/>
    </source>
</evidence>
<dbReference type="InterPro" id="IPR050390">
    <property type="entry name" value="C5-Methyltransferase"/>
</dbReference>
<dbReference type="Gene3D" id="2.30.30.490">
    <property type="match status" value="2"/>
</dbReference>
<dbReference type="GO" id="GO:0003886">
    <property type="term" value="F:DNA (cytosine-5-)-methyltransferase activity"/>
    <property type="evidence" value="ECO:0007669"/>
    <property type="project" value="UniProtKB-EC"/>
</dbReference>
<evidence type="ECO:0000256" key="11">
    <source>
        <dbReference type="SAM" id="MobiDB-lite"/>
    </source>
</evidence>
<dbReference type="SUPFAM" id="SSF53335">
    <property type="entry name" value="S-adenosyl-L-methionine-dependent methyltransferases"/>
    <property type="match status" value="1"/>
</dbReference>
<sequence length="1233" mass="139859">MARSRPHPASNEGSSGFTSTVPHSSASTCRGKRRSRVGPSSDLKAAKKRRRIVRDSEHHTTPSGGPGGVYEPSPDDNVETNSTIVFGEDPSERHDLTDNLKPVRILHDYVVFDPLNDFELVPLDFLDDASQHGRGFEAAGFVAPLFLDDDDDDAESDEEDNVQNLPRLRTSSIFQYSIDYTTADDPLYIETTWAFYVLASAEASYRPLHTKFYRPHRIAQLVISAAKEGSLSTFPQFEETYVGAWDPLLEEHIELQDIIDAIPLVRTILEQDQASGDSDVIVSSPFVQHMFSLVDQRASPEVEHSIPPPRTSLGQAIPSLRQSGNADLAVLRADRQMPIHVTPFIDDLARGLFHEPLQVIGPPTKRPTAHDKRRRQRAVREHLVQMIGRSREGDTRVWFPRDKQLDDEYWEAVVVGDVMYQVGDCILIEHGPWREREYMRIPDDLAHIPADAVPADYLWFAQILYIHRPTTKIHLRFFEHSSKSYLHEFSCPDELFLTPYCGTIDPREIPIIACVDVRYPRSLGDIEAHEYFCRLIYDDRIGSFTDIDHSAMAAVKSLPPPYCCPVCQLEALRTDGHGYHEIQDGFIYVGKAYHENDYVLLRGDRLGPASIGRIVTIQKIVKEGKPWAHVTIAYLGRTVDLGPPSRPIFVDERELFLTRKVMVEVDIENILQHCMVLHHDAVQDLRSWLDESQLHFYVKRRCRSVICSWSSLTEISPGEVEVCQSCHEDQSTQTQRLEMFSKQAHPLRGLDLFGGTGAFGLAMEQTSPLKITHAVEISPSAADTMRKASPHTTVYNQCTNLVLKYAVRYCAGQRDAPLHDIRGIQELSPPPLPGQIDCIVAGFPCQSFSSLNRFKHRHTRRNHLMLNLLSWVDFLRPKYCFLENVRGFLSYNLHASDGGKYDRAEGEITQGGLKFLVSALIAMGYQVRFGLLQAGHYGAPQGRVRFILIASQATYPLPNLPQPTHHSLNPDSLQIKFTEPEKLTLQPIPTQDGGTAPFKHVSIHDAIGDLLNFDWEHPKEPFKFRRSGVLSVRCDPSQSHWGPHIKKNTDLYKSCPQTTFQAKCRVRAPKDPQHYTRTFKPAVVERTLHVSKHPNADYRDLPASLWDYQLSSPLSAIGRKGFPPGFYGRPDKSRWFHTISTNLQPTARQSYVLHGDDGRIFTVREFARAQGFPDWFEFVAHNNKVDTMHRQIGNAVPWQLGEALGRELREAMFRRWLKNRGEAIIISDSDSDE</sequence>
<dbReference type="InterPro" id="IPR029063">
    <property type="entry name" value="SAM-dependent_MTases_sf"/>
</dbReference>
<dbReference type="Gene3D" id="3.90.120.10">
    <property type="entry name" value="DNA Methylase, subunit A, domain 2"/>
    <property type="match status" value="1"/>
</dbReference>
<dbReference type="InterPro" id="IPR018117">
    <property type="entry name" value="C5_DNA_meth_AS"/>
</dbReference>
<feature type="region of interest" description="Disordered" evidence="11">
    <location>
        <begin position="1"/>
        <end position="95"/>
    </location>
</feature>
<dbReference type="GO" id="GO:0003677">
    <property type="term" value="F:DNA binding"/>
    <property type="evidence" value="ECO:0007669"/>
    <property type="project" value="UniProtKB-KW"/>
</dbReference>
<feature type="compositionally biased region" description="Polar residues" evidence="11">
    <location>
        <begin position="11"/>
        <end position="28"/>
    </location>
</feature>
<dbReference type="InterPro" id="IPR001525">
    <property type="entry name" value="C5_MeTfrase"/>
</dbReference>
<dbReference type="Pfam" id="PF12047">
    <property type="entry name" value="DNMT1-RFD"/>
    <property type="match status" value="1"/>
</dbReference>
<feature type="domain" description="BAH" evidence="12">
    <location>
        <begin position="418"/>
        <end position="548"/>
    </location>
</feature>
<reference evidence="13 14" key="1">
    <citation type="journal article" date="2019" name="Nat. Ecol. Evol.">
        <title>Megaphylogeny resolves global patterns of mushroom evolution.</title>
        <authorList>
            <person name="Varga T."/>
            <person name="Krizsan K."/>
            <person name="Foldi C."/>
            <person name="Dima B."/>
            <person name="Sanchez-Garcia M."/>
            <person name="Sanchez-Ramirez S."/>
            <person name="Szollosi G.J."/>
            <person name="Szarkandi J.G."/>
            <person name="Papp V."/>
            <person name="Albert L."/>
            <person name="Andreopoulos W."/>
            <person name="Angelini C."/>
            <person name="Antonin V."/>
            <person name="Barry K.W."/>
            <person name="Bougher N.L."/>
            <person name="Buchanan P."/>
            <person name="Buyck B."/>
            <person name="Bense V."/>
            <person name="Catcheside P."/>
            <person name="Chovatia M."/>
            <person name="Cooper J."/>
            <person name="Damon W."/>
            <person name="Desjardin D."/>
            <person name="Finy P."/>
            <person name="Geml J."/>
            <person name="Haridas S."/>
            <person name="Hughes K."/>
            <person name="Justo A."/>
            <person name="Karasinski D."/>
            <person name="Kautmanova I."/>
            <person name="Kiss B."/>
            <person name="Kocsube S."/>
            <person name="Kotiranta H."/>
            <person name="LaButti K.M."/>
            <person name="Lechner B.E."/>
            <person name="Liimatainen K."/>
            <person name="Lipzen A."/>
            <person name="Lukacs Z."/>
            <person name="Mihaltcheva S."/>
            <person name="Morgado L.N."/>
            <person name="Niskanen T."/>
            <person name="Noordeloos M.E."/>
            <person name="Ohm R.A."/>
            <person name="Ortiz-Santana B."/>
            <person name="Ovrebo C."/>
            <person name="Racz N."/>
            <person name="Riley R."/>
            <person name="Savchenko A."/>
            <person name="Shiryaev A."/>
            <person name="Soop K."/>
            <person name="Spirin V."/>
            <person name="Szebenyi C."/>
            <person name="Tomsovsky M."/>
            <person name="Tulloss R.E."/>
            <person name="Uehling J."/>
            <person name="Grigoriev I.V."/>
            <person name="Vagvolgyi C."/>
            <person name="Papp T."/>
            <person name="Martin F.M."/>
            <person name="Miettinen O."/>
            <person name="Hibbett D.S."/>
            <person name="Nagy L.G."/>
        </authorList>
    </citation>
    <scope>NUCLEOTIDE SEQUENCE [LARGE SCALE GENOMIC DNA]</scope>
    <source>
        <strain evidence="13 14">HHB13444</strain>
    </source>
</reference>
<feature type="domain" description="BAH" evidence="12">
    <location>
        <begin position="591"/>
        <end position="713"/>
    </location>
</feature>
<dbReference type="PANTHER" id="PTHR10629:SF52">
    <property type="entry name" value="DNA (CYTOSINE-5)-METHYLTRANSFERASE 1"/>
    <property type="match status" value="1"/>
</dbReference>
<keyword evidence="3 8" id="KW-0808">Transferase</keyword>
<dbReference type="Pfam" id="PF00145">
    <property type="entry name" value="DNA_methylase"/>
    <property type="match status" value="1"/>
</dbReference>
<organism evidence="13 14">
    <name type="scientific">Polyporus arcularius HHB13444</name>
    <dbReference type="NCBI Taxonomy" id="1314778"/>
    <lineage>
        <taxon>Eukaryota</taxon>
        <taxon>Fungi</taxon>
        <taxon>Dikarya</taxon>
        <taxon>Basidiomycota</taxon>
        <taxon>Agaricomycotina</taxon>
        <taxon>Agaricomycetes</taxon>
        <taxon>Polyporales</taxon>
        <taxon>Polyporaceae</taxon>
        <taxon>Polyporus</taxon>
    </lineage>
</organism>
<keyword evidence="14" id="KW-1185">Reference proteome</keyword>
<feature type="active site" evidence="8">
    <location>
        <position position="845"/>
    </location>
</feature>
<dbReference type="GO" id="GO:0044027">
    <property type="term" value="P:negative regulation of gene expression via chromosomal CpG island methylation"/>
    <property type="evidence" value="ECO:0007669"/>
    <property type="project" value="TreeGrafter"/>
</dbReference>
<dbReference type="PROSITE" id="PS51679">
    <property type="entry name" value="SAM_MT_C5"/>
    <property type="match status" value="1"/>
</dbReference>
<evidence type="ECO:0000256" key="5">
    <source>
        <dbReference type="ARBA" id="ARBA00022737"/>
    </source>
</evidence>
<dbReference type="InterPro" id="IPR001025">
    <property type="entry name" value="BAH_dom"/>
</dbReference>
<name>A0A5C3NYY6_9APHY</name>
<evidence type="ECO:0000256" key="1">
    <source>
        <dbReference type="ARBA" id="ARBA00004123"/>
    </source>
</evidence>
<dbReference type="InterPro" id="IPR043151">
    <property type="entry name" value="BAH_sf"/>
</dbReference>
<dbReference type="Proteomes" id="UP000308197">
    <property type="component" value="Unassembled WGS sequence"/>
</dbReference>
<evidence type="ECO:0000313" key="14">
    <source>
        <dbReference type="Proteomes" id="UP000308197"/>
    </source>
</evidence>
<evidence type="ECO:0000256" key="2">
    <source>
        <dbReference type="ARBA" id="ARBA00022603"/>
    </source>
</evidence>
<dbReference type="GO" id="GO:0003682">
    <property type="term" value="F:chromatin binding"/>
    <property type="evidence" value="ECO:0007669"/>
    <property type="project" value="InterPro"/>
</dbReference>
<dbReference type="PROSITE" id="PS51038">
    <property type="entry name" value="BAH"/>
    <property type="match status" value="2"/>
</dbReference>
<comment type="subcellular location">
    <subcellularLocation>
        <location evidence="1">Nucleus</location>
    </subcellularLocation>
</comment>
<dbReference type="PANTHER" id="PTHR10629">
    <property type="entry name" value="CYTOSINE-SPECIFIC METHYLTRANSFERASE"/>
    <property type="match status" value="1"/>
</dbReference>
<keyword evidence="7" id="KW-0539">Nucleus</keyword>
<evidence type="ECO:0000256" key="9">
    <source>
        <dbReference type="RuleBase" id="RU000416"/>
    </source>
</evidence>
<dbReference type="STRING" id="1314778.A0A5C3NYY6"/>
<dbReference type="PRINTS" id="PR00105">
    <property type="entry name" value="C5METTRFRASE"/>
</dbReference>
<dbReference type="PROSITE" id="PS00094">
    <property type="entry name" value="C5_MTASE_1"/>
    <property type="match status" value="1"/>
</dbReference>
<comment type="catalytic activity">
    <reaction evidence="10">
        <text>a 2'-deoxycytidine in DNA + S-adenosyl-L-methionine = a 5-methyl-2'-deoxycytidine in DNA + S-adenosyl-L-homocysteine + H(+)</text>
        <dbReference type="Rhea" id="RHEA:13681"/>
        <dbReference type="Rhea" id="RHEA-COMP:11369"/>
        <dbReference type="Rhea" id="RHEA-COMP:11370"/>
        <dbReference type="ChEBI" id="CHEBI:15378"/>
        <dbReference type="ChEBI" id="CHEBI:57856"/>
        <dbReference type="ChEBI" id="CHEBI:59789"/>
        <dbReference type="ChEBI" id="CHEBI:85452"/>
        <dbReference type="ChEBI" id="CHEBI:85454"/>
        <dbReference type="EC" id="2.1.1.37"/>
    </reaction>
</comment>
<dbReference type="Gene3D" id="3.40.50.150">
    <property type="entry name" value="Vaccinia Virus protein VP39"/>
    <property type="match status" value="1"/>
</dbReference>
<keyword evidence="6" id="KW-0238">DNA-binding</keyword>
<gene>
    <name evidence="13" type="ORF">K466DRAFT_556265</name>
</gene>
<evidence type="ECO:0000256" key="4">
    <source>
        <dbReference type="ARBA" id="ARBA00022691"/>
    </source>
</evidence>
<evidence type="ECO:0000256" key="6">
    <source>
        <dbReference type="ARBA" id="ARBA00023125"/>
    </source>
</evidence>
<evidence type="ECO:0000256" key="8">
    <source>
        <dbReference type="PROSITE-ProRule" id="PRU01016"/>
    </source>
</evidence>
<dbReference type="EMBL" id="ML211464">
    <property type="protein sequence ID" value="TFK82635.1"/>
    <property type="molecule type" value="Genomic_DNA"/>
</dbReference>
<proteinExistence type="inferred from homology"/>
<feature type="region of interest" description="Disordered" evidence="11">
    <location>
        <begin position="298"/>
        <end position="317"/>
    </location>
</feature>
<evidence type="ECO:0000256" key="10">
    <source>
        <dbReference type="RuleBase" id="RU000417"/>
    </source>
</evidence>
<keyword evidence="2 8" id="KW-0489">Methyltransferase</keyword>
<evidence type="ECO:0000313" key="13">
    <source>
        <dbReference type="EMBL" id="TFK82635.1"/>
    </source>
</evidence>
<dbReference type="InParanoid" id="A0A5C3NYY6"/>